<name>A0A518AMC4_9BACT</name>
<dbReference type="Gene3D" id="2.60.120.10">
    <property type="entry name" value="Jelly Rolls"/>
    <property type="match status" value="1"/>
</dbReference>
<dbReference type="InterPro" id="IPR009327">
    <property type="entry name" value="Cupin_DUF985"/>
</dbReference>
<evidence type="ECO:0000313" key="3">
    <source>
        <dbReference type="Proteomes" id="UP000315750"/>
    </source>
</evidence>
<gene>
    <name evidence="2" type="ORF">Pan181_20760</name>
</gene>
<dbReference type="InterPro" id="IPR039935">
    <property type="entry name" value="YML079W-like"/>
</dbReference>
<dbReference type="KEGG" id="amuc:Pan181_20760"/>
<dbReference type="PANTHER" id="PTHR33387">
    <property type="entry name" value="RMLC-LIKE JELLY ROLL FOLD PROTEIN"/>
    <property type="match status" value="1"/>
</dbReference>
<sequence>MSVTRQQWIDSLALQPHPEGGWYREMYRADESVPQTSLPSRFTGDRSFSTAIYYLLGPGDFSALHRIHQDELWHFYDGSPLAIEVIHPDGRAEQLRLGRDVTAGEAPLAIVPAGSWFGAQVLDPTGFALAGCTVAPGFDFADFEMPTRDELLALFPQHQALITRLTR</sequence>
<organism evidence="2 3">
    <name type="scientific">Aeoliella mucimassa</name>
    <dbReference type="NCBI Taxonomy" id="2527972"/>
    <lineage>
        <taxon>Bacteria</taxon>
        <taxon>Pseudomonadati</taxon>
        <taxon>Planctomycetota</taxon>
        <taxon>Planctomycetia</taxon>
        <taxon>Pirellulales</taxon>
        <taxon>Lacipirellulaceae</taxon>
        <taxon>Aeoliella</taxon>
    </lineage>
</organism>
<dbReference type="Proteomes" id="UP000315750">
    <property type="component" value="Chromosome"/>
</dbReference>
<dbReference type="EMBL" id="CP036278">
    <property type="protein sequence ID" value="QDU55879.1"/>
    <property type="molecule type" value="Genomic_DNA"/>
</dbReference>
<proteinExistence type="predicted"/>
<dbReference type="SUPFAM" id="SSF51182">
    <property type="entry name" value="RmlC-like cupins"/>
    <property type="match status" value="1"/>
</dbReference>
<feature type="domain" description="DUF985" evidence="1">
    <location>
        <begin position="6"/>
        <end position="145"/>
    </location>
</feature>
<reference evidence="2 3" key="1">
    <citation type="submission" date="2019-02" db="EMBL/GenBank/DDBJ databases">
        <title>Deep-cultivation of Planctomycetes and their phenomic and genomic characterization uncovers novel biology.</title>
        <authorList>
            <person name="Wiegand S."/>
            <person name="Jogler M."/>
            <person name="Boedeker C."/>
            <person name="Pinto D."/>
            <person name="Vollmers J."/>
            <person name="Rivas-Marin E."/>
            <person name="Kohn T."/>
            <person name="Peeters S.H."/>
            <person name="Heuer A."/>
            <person name="Rast P."/>
            <person name="Oberbeckmann S."/>
            <person name="Bunk B."/>
            <person name="Jeske O."/>
            <person name="Meyerdierks A."/>
            <person name="Storesund J.E."/>
            <person name="Kallscheuer N."/>
            <person name="Luecker S."/>
            <person name="Lage O.M."/>
            <person name="Pohl T."/>
            <person name="Merkel B.J."/>
            <person name="Hornburger P."/>
            <person name="Mueller R.-W."/>
            <person name="Bruemmer F."/>
            <person name="Labrenz M."/>
            <person name="Spormann A.M."/>
            <person name="Op den Camp H."/>
            <person name="Overmann J."/>
            <person name="Amann R."/>
            <person name="Jetten M.S.M."/>
            <person name="Mascher T."/>
            <person name="Medema M.H."/>
            <person name="Devos D.P."/>
            <person name="Kaster A.-K."/>
            <person name="Ovreas L."/>
            <person name="Rohde M."/>
            <person name="Galperin M.Y."/>
            <person name="Jogler C."/>
        </authorList>
    </citation>
    <scope>NUCLEOTIDE SEQUENCE [LARGE SCALE GENOMIC DNA]</scope>
    <source>
        <strain evidence="2 3">Pan181</strain>
    </source>
</reference>
<dbReference type="RefSeq" id="WP_145246674.1">
    <property type="nucleotide sequence ID" value="NZ_CP036278.1"/>
</dbReference>
<dbReference type="AlphaFoldDB" id="A0A518AMC4"/>
<dbReference type="OrthoDB" id="9798288at2"/>
<evidence type="ECO:0000259" key="1">
    <source>
        <dbReference type="Pfam" id="PF06172"/>
    </source>
</evidence>
<dbReference type="PANTHER" id="PTHR33387:SF3">
    <property type="entry name" value="DUF985 DOMAIN-CONTAINING PROTEIN"/>
    <property type="match status" value="1"/>
</dbReference>
<dbReference type="Pfam" id="PF06172">
    <property type="entry name" value="Cupin_5"/>
    <property type="match status" value="1"/>
</dbReference>
<dbReference type="InterPro" id="IPR014710">
    <property type="entry name" value="RmlC-like_jellyroll"/>
</dbReference>
<accession>A0A518AMC4</accession>
<dbReference type="CDD" id="cd06121">
    <property type="entry name" value="cupin_YML079wp"/>
    <property type="match status" value="1"/>
</dbReference>
<evidence type="ECO:0000313" key="2">
    <source>
        <dbReference type="EMBL" id="QDU55879.1"/>
    </source>
</evidence>
<keyword evidence="3" id="KW-1185">Reference proteome</keyword>
<protein>
    <recommendedName>
        <fullName evidence="1">DUF985 domain-containing protein</fullName>
    </recommendedName>
</protein>
<dbReference type="InterPro" id="IPR011051">
    <property type="entry name" value="RmlC_Cupin_sf"/>
</dbReference>